<accession>A0A382RX25</accession>
<dbReference type="AlphaFoldDB" id="A0A382RX25"/>
<evidence type="ECO:0000256" key="3">
    <source>
        <dbReference type="ARBA" id="ARBA00022898"/>
    </source>
</evidence>
<keyword evidence="2" id="KW-0210">Decarboxylase</keyword>
<dbReference type="InterPro" id="IPR010977">
    <property type="entry name" value="Aromatic_deC"/>
</dbReference>
<dbReference type="InterPro" id="IPR015421">
    <property type="entry name" value="PyrdxlP-dep_Trfase_major"/>
</dbReference>
<comment type="cofactor">
    <cofactor evidence="1">
        <name>pyridoxal 5'-phosphate</name>
        <dbReference type="ChEBI" id="CHEBI:597326"/>
    </cofactor>
</comment>
<dbReference type="GO" id="GO:0030170">
    <property type="term" value="F:pyridoxal phosphate binding"/>
    <property type="evidence" value="ECO:0007669"/>
    <property type="project" value="InterPro"/>
</dbReference>
<protein>
    <submittedName>
        <fullName evidence="5">Uncharacterized protein</fullName>
    </submittedName>
</protein>
<dbReference type="Pfam" id="PF00282">
    <property type="entry name" value="Pyridoxal_deC"/>
    <property type="match status" value="1"/>
</dbReference>
<sequence>MPAEQLALLMPRANMDKSEPPSTGETKTRLAALDMSGEEFRQVGYKLVDNIASFLDDIHNRRVQSSDAVVAAQEVLGDEALPVRGSAASDIIDQISSLLFEKSLLTAHPRFWAYINGSASPIGALADMLAAAINPNLATWSVGPVASEIERQSVQWIAELLNYPRDAGGLLVSGGTIANITALLAARRALLGASIRQNGLQNGPVHQYRFYATPETH</sequence>
<keyword evidence="3" id="KW-0663">Pyridoxal phosphate</keyword>
<evidence type="ECO:0000256" key="2">
    <source>
        <dbReference type="ARBA" id="ARBA00022793"/>
    </source>
</evidence>
<dbReference type="Gene3D" id="3.40.640.10">
    <property type="entry name" value="Type I PLP-dependent aspartate aminotransferase-like (Major domain)"/>
    <property type="match status" value="1"/>
</dbReference>
<dbReference type="PRINTS" id="PR00800">
    <property type="entry name" value="YHDCRBOXLASE"/>
</dbReference>
<dbReference type="GO" id="GO:0016831">
    <property type="term" value="F:carboxy-lyase activity"/>
    <property type="evidence" value="ECO:0007669"/>
    <property type="project" value="UniProtKB-KW"/>
</dbReference>
<name>A0A382RX25_9ZZZZ</name>
<dbReference type="PANTHER" id="PTHR11999:SF70">
    <property type="entry name" value="MIP05841P"/>
    <property type="match status" value="1"/>
</dbReference>
<reference evidence="5" key="1">
    <citation type="submission" date="2018-05" db="EMBL/GenBank/DDBJ databases">
        <authorList>
            <person name="Lanie J.A."/>
            <person name="Ng W.-L."/>
            <person name="Kazmierczak K.M."/>
            <person name="Andrzejewski T.M."/>
            <person name="Davidsen T.M."/>
            <person name="Wayne K.J."/>
            <person name="Tettelin H."/>
            <person name="Glass J.I."/>
            <person name="Rusch D."/>
            <person name="Podicherti R."/>
            <person name="Tsui H.-C.T."/>
            <person name="Winkler M.E."/>
        </authorList>
    </citation>
    <scope>NUCLEOTIDE SEQUENCE</scope>
</reference>
<dbReference type="GO" id="GO:0019752">
    <property type="term" value="P:carboxylic acid metabolic process"/>
    <property type="evidence" value="ECO:0007669"/>
    <property type="project" value="InterPro"/>
</dbReference>
<dbReference type="Gene3D" id="1.20.1340.10">
    <property type="entry name" value="dopa decarboxylase, N-terminal domain"/>
    <property type="match status" value="1"/>
</dbReference>
<dbReference type="GO" id="GO:0006520">
    <property type="term" value="P:amino acid metabolic process"/>
    <property type="evidence" value="ECO:0007669"/>
    <property type="project" value="InterPro"/>
</dbReference>
<evidence type="ECO:0000256" key="4">
    <source>
        <dbReference type="ARBA" id="ARBA00023239"/>
    </source>
</evidence>
<evidence type="ECO:0000313" key="5">
    <source>
        <dbReference type="EMBL" id="SVD02193.1"/>
    </source>
</evidence>
<organism evidence="5">
    <name type="scientific">marine metagenome</name>
    <dbReference type="NCBI Taxonomy" id="408172"/>
    <lineage>
        <taxon>unclassified sequences</taxon>
        <taxon>metagenomes</taxon>
        <taxon>ecological metagenomes</taxon>
    </lineage>
</organism>
<dbReference type="SUPFAM" id="SSF53383">
    <property type="entry name" value="PLP-dependent transferases"/>
    <property type="match status" value="1"/>
</dbReference>
<feature type="non-terminal residue" evidence="5">
    <location>
        <position position="217"/>
    </location>
</feature>
<keyword evidence="4" id="KW-0456">Lyase</keyword>
<dbReference type="InterPro" id="IPR015424">
    <property type="entry name" value="PyrdxlP-dep_Trfase"/>
</dbReference>
<dbReference type="InterPro" id="IPR002129">
    <property type="entry name" value="PyrdxlP-dep_de-COase"/>
</dbReference>
<evidence type="ECO:0000256" key="1">
    <source>
        <dbReference type="ARBA" id="ARBA00001933"/>
    </source>
</evidence>
<dbReference type="PANTHER" id="PTHR11999">
    <property type="entry name" value="GROUP II PYRIDOXAL-5-PHOSPHATE DECARBOXYLASE"/>
    <property type="match status" value="1"/>
</dbReference>
<gene>
    <name evidence="5" type="ORF">METZ01_LOCUS355047</name>
</gene>
<dbReference type="EMBL" id="UINC01124799">
    <property type="protein sequence ID" value="SVD02193.1"/>
    <property type="molecule type" value="Genomic_DNA"/>
</dbReference>
<proteinExistence type="predicted"/>